<gene>
    <name evidence="2" type="primary">g2896</name>
    <name evidence="2" type="ORF">VP750_LOCUS2479</name>
</gene>
<name>A0ABP1FLH9_9CHLO</name>
<evidence type="ECO:0000313" key="2">
    <source>
        <dbReference type="EMBL" id="CAL5220820.1"/>
    </source>
</evidence>
<protein>
    <submittedName>
        <fullName evidence="2">G2896 protein</fullName>
    </submittedName>
</protein>
<comment type="caution">
    <text evidence="2">The sequence shown here is derived from an EMBL/GenBank/DDBJ whole genome shotgun (WGS) entry which is preliminary data.</text>
</comment>
<evidence type="ECO:0000256" key="1">
    <source>
        <dbReference type="SAM" id="MobiDB-lite"/>
    </source>
</evidence>
<keyword evidence="3" id="KW-1185">Reference proteome</keyword>
<dbReference type="Proteomes" id="UP001497392">
    <property type="component" value="Unassembled WGS sequence"/>
</dbReference>
<sequence length="308" mass="33621">MLKLCLRKPSRDHTDVRQANYFTQWTRPKKVAQQLSEQDRHVAAGRDYTLKDIPDGMAENSGGHPRALSVADEYRTFELQLKAMLRHAAMAHPHQPSPMCASSDRDLRRVQASLKLQSTITDEPRAQSGPRCHLPEIHGPFCTCAWKVSGSMPHARSAPVPREDAHHAEPYTDLPMKHFSHQLSHKRSKSAQRFAPANSAEGSAENFLPGSNSLLSGDMDVSFLEGSTVGDADGTSAPPSSAALELQVWPEPVFRTQQPAPAEHPALILDRSASDSDSASEGAASSAGMSRTLNIRKGSSYSGCKRRP</sequence>
<feature type="region of interest" description="Disordered" evidence="1">
    <location>
        <begin position="179"/>
        <end position="211"/>
    </location>
</feature>
<reference evidence="2 3" key="1">
    <citation type="submission" date="2024-06" db="EMBL/GenBank/DDBJ databases">
        <authorList>
            <person name="Kraege A."/>
            <person name="Thomma B."/>
        </authorList>
    </citation>
    <scope>NUCLEOTIDE SEQUENCE [LARGE SCALE GENOMIC DNA]</scope>
</reference>
<dbReference type="EMBL" id="CAXHTA020000004">
    <property type="protein sequence ID" value="CAL5220820.1"/>
    <property type="molecule type" value="Genomic_DNA"/>
</dbReference>
<feature type="compositionally biased region" description="Polar residues" evidence="1">
    <location>
        <begin position="291"/>
        <end position="302"/>
    </location>
</feature>
<proteinExistence type="predicted"/>
<feature type="compositionally biased region" description="Basic residues" evidence="1">
    <location>
        <begin position="179"/>
        <end position="190"/>
    </location>
</feature>
<feature type="region of interest" description="Disordered" evidence="1">
    <location>
        <begin position="255"/>
        <end position="308"/>
    </location>
</feature>
<evidence type="ECO:0000313" key="3">
    <source>
        <dbReference type="Proteomes" id="UP001497392"/>
    </source>
</evidence>
<feature type="compositionally biased region" description="Low complexity" evidence="1">
    <location>
        <begin position="275"/>
        <end position="290"/>
    </location>
</feature>
<accession>A0ABP1FLH9</accession>
<organism evidence="2 3">
    <name type="scientific">Coccomyxa viridis</name>
    <dbReference type="NCBI Taxonomy" id="1274662"/>
    <lineage>
        <taxon>Eukaryota</taxon>
        <taxon>Viridiplantae</taxon>
        <taxon>Chlorophyta</taxon>
        <taxon>core chlorophytes</taxon>
        <taxon>Trebouxiophyceae</taxon>
        <taxon>Trebouxiophyceae incertae sedis</taxon>
        <taxon>Coccomyxaceae</taxon>
        <taxon>Coccomyxa</taxon>
    </lineage>
</organism>